<sequence>MSKTPGKTLKVAVIGPKGQCGACVVDELLSRGHAVVGISRSPPQSWPRPGNYSSVALNIYNTKALAEALSQNFDAIVCAFGPPLVDLKTVYAETCEAQAKIKQALLLSTHKGPFVIIGGAGSLHNKDGSDFADLPDFPFPQWYSWPDQHLDYMRVRSKDHGSGGFHKFISMFKWARNNIEHPGWFSWILRPFARLFMRRARNFMIKPEARGLITGSRIALRMWEGVTEKRWSFLSPPWLLRDKGIRTGKYEKFIDSIESPAYQGVEGGIYNEDMAVAIVDEVEKPETDYKHWTCTGPIGLKEW</sequence>
<gene>
    <name evidence="1" type="ORF">H2198_004783</name>
</gene>
<organism evidence="1 2">
    <name type="scientific">Neophaeococcomyces mojaviensis</name>
    <dbReference type="NCBI Taxonomy" id="3383035"/>
    <lineage>
        <taxon>Eukaryota</taxon>
        <taxon>Fungi</taxon>
        <taxon>Dikarya</taxon>
        <taxon>Ascomycota</taxon>
        <taxon>Pezizomycotina</taxon>
        <taxon>Eurotiomycetes</taxon>
        <taxon>Chaetothyriomycetidae</taxon>
        <taxon>Chaetothyriales</taxon>
        <taxon>Chaetothyriales incertae sedis</taxon>
        <taxon>Neophaeococcomyces</taxon>
    </lineage>
</organism>
<keyword evidence="2" id="KW-1185">Reference proteome</keyword>
<protein>
    <submittedName>
        <fullName evidence="1">Uncharacterized protein</fullName>
    </submittedName>
</protein>
<reference evidence="1" key="1">
    <citation type="submission" date="2022-10" db="EMBL/GenBank/DDBJ databases">
        <title>Culturing micro-colonial fungi from biological soil crusts in the Mojave desert and describing Neophaeococcomyces mojavensis, and introducing the new genera and species Taxawa tesnikishii.</title>
        <authorList>
            <person name="Kurbessoian T."/>
            <person name="Stajich J.E."/>
        </authorList>
    </citation>
    <scope>NUCLEOTIDE SEQUENCE</scope>
    <source>
        <strain evidence="1">JES_112</strain>
    </source>
</reference>
<dbReference type="Proteomes" id="UP001172386">
    <property type="component" value="Unassembled WGS sequence"/>
</dbReference>
<accession>A0ACC3A7T1</accession>
<proteinExistence type="predicted"/>
<evidence type="ECO:0000313" key="1">
    <source>
        <dbReference type="EMBL" id="KAJ9656664.1"/>
    </source>
</evidence>
<name>A0ACC3A7T1_9EURO</name>
<comment type="caution">
    <text evidence="1">The sequence shown here is derived from an EMBL/GenBank/DDBJ whole genome shotgun (WGS) entry which is preliminary data.</text>
</comment>
<evidence type="ECO:0000313" key="2">
    <source>
        <dbReference type="Proteomes" id="UP001172386"/>
    </source>
</evidence>
<dbReference type="EMBL" id="JAPDRQ010000074">
    <property type="protein sequence ID" value="KAJ9656664.1"/>
    <property type="molecule type" value="Genomic_DNA"/>
</dbReference>